<reference evidence="5" key="1">
    <citation type="journal article" date="2018" name="Int. J. Syst. Evol. Microbiol.">
        <title>Jatrophihabitans telluris sp. nov., isolated from sediment soil of lava forest wetlands and the emended description of the genus Jatrophihabitans.</title>
        <authorList>
            <person name="Lee K.C."/>
            <person name="Suh M.K."/>
            <person name="Eom M.K."/>
            <person name="Kim K.K."/>
            <person name="Kim J.S."/>
            <person name="Kim D.S."/>
            <person name="Ko S.H."/>
            <person name="Shin Y.K."/>
            <person name="Lee J.S."/>
        </authorList>
    </citation>
    <scope>NUCLEOTIDE SEQUENCE</scope>
    <source>
        <strain evidence="5">N237</strain>
    </source>
</reference>
<dbReference type="CDD" id="cd03137">
    <property type="entry name" value="GATase1_AraC_1"/>
    <property type="match status" value="1"/>
</dbReference>
<name>A0ABY4R262_9ACTN</name>
<evidence type="ECO:0000259" key="4">
    <source>
        <dbReference type="PROSITE" id="PS01124"/>
    </source>
</evidence>
<keyword evidence="1" id="KW-0805">Transcription regulation</keyword>
<evidence type="ECO:0000256" key="3">
    <source>
        <dbReference type="ARBA" id="ARBA00023163"/>
    </source>
</evidence>
<dbReference type="InterPro" id="IPR052158">
    <property type="entry name" value="INH-QAR"/>
</dbReference>
<dbReference type="InterPro" id="IPR009057">
    <property type="entry name" value="Homeodomain-like_sf"/>
</dbReference>
<dbReference type="Proteomes" id="UP001056336">
    <property type="component" value="Chromosome"/>
</dbReference>
<reference evidence="5" key="2">
    <citation type="submission" date="2022-05" db="EMBL/GenBank/DDBJ databases">
        <authorList>
            <person name="Kim J.-S."/>
            <person name="Lee K."/>
            <person name="Suh M."/>
            <person name="Eom M."/>
            <person name="Kim J.-S."/>
            <person name="Kim D.-S."/>
            <person name="Ko S.-H."/>
            <person name="Shin Y."/>
            <person name="Lee J.-S."/>
        </authorList>
    </citation>
    <scope>NUCLEOTIDE SEQUENCE</scope>
    <source>
        <strain evidence="5">N237</strain>
    </source>
</reference>
<keyword evidence="3" id="KW-0804">Transcription</keyword>
<dbReference type="SMART" id="SM00342">
    <property type="entry name" value="HTH_ARAC"/>
    <property type="match status" value="1"/>
</dbReference>
<evidence type="ECO:0000313" key="5">
    <source>
        <dbReference type="EMBL" id="UQX89627.1"/>
    </source>
</evidence>
<gene>
    <name evidence="5" type="ORF">M6D93_06385</name>
</gene>
<keyword evidence="2" id="KW-0238">DNA-binding</keyword>
<dbReference type="PANTHER" id="PTHR43130">
    <property type="entry name" value="ARAC-FAMILY TRANSCRIPTIONAL REGULATOR"/>
    <property type="match status" value="1"/>
</dbReference>
<dbReference type="Pfam" id="PF01965">
    <property type="entry name" value="DJ-1_PfpI"/>
    <property type="match status" value="1"/>
</dbReference>
<dbReference type="Pfam" id="PF12833">
    <property type="entry name" value="HTH_18"/>
    <property type="match status" value="1"/>
</dbReference>
<sequence length="318" mass="34751">MALNKVVTLIFDGIHPFEFGVACEAFGIDRSDQGLPVYDFVVASEAAGPVQTYNRFSMSTDDRFSEALDADLVIVSAGETAKAPPAVVATLRQAYDNGARVMALCSGAFVLGEAGLLDGRDCTTHWRHAAELARRYPQARVDPNVLYVCDGRVYTSAGTAAGLDLCLHLMRTVHGADVANAVARRMVVPPHRDGGQAQYINQPVSPTGTDGLSELMDELLTELDEIHTVNSMAARVNMSSRTFARKFNEATGTTPHSWLLRQRVLYARQQLESTQEPIERIAQTSGFGTAALLRHHFQRHTGVAPTAYRRAFSAIHHR</sequence>
<dbReference type="InterPro" id="IPR018060">
    <property type="entry name" value="HTH_AraC"/>
</dbReference>
<dbReference type="RefSeq" id="WP_249773523.1">
    <property type="nucleotide sequence ID" value="NZ_CP097332.1"/>
</dbReference>
<dbReference type="SUPFAM" id="SSF46689">
    <property type="entry name" value="Homeodomain-like"/>
    <property type="match status" value="2"/>
</dbReference>
<dbReference type="Gene3D" id="1.10.10.60">
    <property type="entry name" value="Homeodomain-like"/>
    <property type="match status" value="1"/>
</dbReference>
<dbReference type="PANTHER" id="PTHR43130:SF3">
    <property type="entry name" value="HTH-TYPE TRANSCRIPTIONAL REGULATOR RV1931C"/>
    <property type="match status" value="1"/>
</dbReference>
<evidence type="ECO:0000256" key="2">
    <source>
        <dbReference type="ARBA" id="ARBA00023125"/>
    </source>
</evidence>
<dbReference type="Gene3D" id="3.40.50.880">
    <property type="match status" value="1"/>
</dbReference>
<dbReference type="PROSITE" id="PS00041">
    <property type="entry name" value="HTH_ARAC_FAMILY_1"/>
    <property type="match status" value="1"/>
</dbReference>
<dbReference type="InterPro" id="IPR018062">
    <property type="entry name" value="HTH_AraC-typ_CS"/>
</dbReference>
<evidence type="ECO:0000313" key="6">
    <source>
        <dbReference type="Proteomes" id="UP001056336"/>
    </source>
</evidence>
<dbReference type="PROSITE" id="PS01124">
    <property type="entry name" value="HTH_ARAC_FAMILY_2"/>
    <property type="match status" value="1"/>
</dbReference>
<evidence type="ECO:0000256" key="1">
    <source>
        <dbReference type="ARBA" id="ARBA00023015"/>
    </source>
</evidence>
<feature type="domain" description="HTH araC/xylS-type" evidence="4">
    <location>
        <begin position="213"/>
        <end position="311"/>
    </location>
</feature>
<dbReference type="InterPro" id="IPR002818">
    <property type="entry name" value="DJ-1/PfpI"/>
</dbReference>
<proteinExistence type="predicted"/>
<keyword evidence="6" id="KW-1185">Reference proteome</keyword>
<accession>A0ABY4R262</accession>
<dbReference type="SUPFAM" id="SSF52317">
    <property type="entry name" value="Class I glutamine amidotransferase-like"/>
    <property type="match status" value="1"/>
</dbReference>
<dbReference type="EMBL" id="CP097332">
    <property type="protein sequence ID" value="UQX89627.1"/>
    <property type="molecule type" value="Genomic_DNA"/>
</dbReference>
<protein>
    <submittedName>
        <fullName evidence="5">Helix-turn-helix domain-containing protein</fullName>
    </submittedName>
</protein>
<organism evidence="5 6">
    <name type="scientific">Jatrophihabitans telluris</name>
    <dbReference type="NCBI Taxonomy" id="2038343"/>
    <lineage>
        <taxon>Bacteria</taxon>
        <taxon>Bacillati</taxon>
        <taxon>Actinomycetota</taxon>
        <taxon>Actinomycetes</taxon>
        <taxon>Jatrophihabitantales</taxon>
        <taxon>Jatrophihabitantaceae</taxon>
        <taxon>Jatrophihabitans</taxon>
    </lineage>
</organism>
<dbReference type="InterPro" id="IPR029062">
    <property type="entry name" value="Class_I_gatase-like"/>
</dbReference>